<dbReference type="PANTHER" id="PTHR34473:SF2">
    <property type="entry name" value="UPF0699 TRANSMEMBRANE PROTEIN YDBT"/>
    <property type="match status" value="1"/>
</dbReference>
<dbReference type="Pfam" id="PF03703">
    <property type="entry name" value="bPH_2"/>
    <property type="match status" value="1"/>
</dbReference>
<comment type="caution">
    <text evidence="3">The sequence shown here is derived from an EMBL/GenBank/DDBJ whole genome shotgun (WGS) entry which is preliminary data.</text>
</comment>
<proteinExistence type="predicted"/>
<keyword evidence="4" id="KW-1185">Reference proteome</keyword>
<name>A0A934R939_9BACT</name>
<evidence type="ECO:0000313" key="4">
    <source>
        <dbReference type="Proteomes" id="UP000658278"/>
    </source>
</evidence>
<keyword evidence="1" id="KW-0472">Membrane</keyword>
<gene>
    <name evidence="3" type="ORF">JIN81_06180</name>
</gene>
<dbReference type="PANTHER" id="PTHR34473">
    <property type="entry name" value="UPF0699 TRANSMEMBRANE PROTEIN YDBS"/>
    <property type="match status" value="1"/>
</dbReference>
<accession>A0A934R939</accession>
<dbReference type="InterPro" id="IPR005182">
    <property type="entry name" value="YdbS-like_PH"/>
</dbReference>
<feature type="transmembrane region" description="Helical" evidence="1">
    <location>
        <begin position="20"/>
        <end position="53"/>
    </location>
</feature>
<feature type="domain" description="YdbS-like PH" evidence="2">
    <location>
        <begin position="59"/>
        <end position="135"/>
    </location>
</feature>
<dbReference type="RefSeq" id="WP_200277733.1">
    <property type="nucleotide sequence ID" value="NZ_JAENII010000004.1"/>
</dbReference>
<dbReference type="AlphaFoldDB" id="A0A934R939"/>
<organism evidence="3 4">
    <name type="scientific">Haloferula rosea</name>
    <dbReference type="NCBI Taxonomy" id="490093"/>
    <lineage>
        <taxon>Bacteria</taxon>
        <taxon>Pseudomonadati</taxon>
        <taxon>Verrucomicrobiota</taxon>
        <taxon>Verrucomicrobiia</taxon>
        <taxon>Verrucomicrobiales</taxon>
        <taxon>Verrucomicrobiaceae</taxon>
        <taxon>Haloferula</taxon>
    </lineage>
</organism>
<evidence type="ECO:0000259" key="2">
    <source>
        <dbReference type="Pfam" id="PF03703"/>
    </source>
</evidence>
<keyword evidence="1" id="KW-0812">Transmembrane</keyword>
<sequence length="167" mass="19350">MSENVLWKGRPSQLLNLGTYLVGTLLIVGIGIGGTFFPPAWFAGIIPLVWMLWKFLTVRCRVYELTNERLRLYTGVLNQKIDELELYRVKDTTMDKPFMLRIFGLATVHLDTSDRSHPKVELHAISNAVELRETLREQVERLRDLKRVREVDFEEGGEMEGDDFHSD</sequence>
<evidence type="ECO:0000313" key="3">
    <source>
        <dbReference type="EMBL" id="MBK1826597.1"/>
    </source>
</evidence>
<protein>
    <submittedName>
        <fullName evidence="3">PH domain-containing protein</fullName>
    </submittedName>
</protein>
<keyword evidence="1" id="KW-1133">Transmembrane helix</keyword>
<reference evidence="3" key="1">
    <citation type="submission" date="2021-01" db="EMBL/GenBank/DDBJ databases">
        <title>Modified the classification status of verrucomicrobia.</title>
        <authorList>
            <person name="Feng X."/>
        </authorList>
    </citation>
    <scope>NUCLEOTIDE SEQUENCE</scope>
    <source>
        <strain evidence="3">KCTC 22201</strain>
    </source>
</reference>
<dbReference type="EMBL" id="JAENII010000004">
    <property type="protein sequence ID" value="MBK1826597.1"/>
    <property type="molecule type" value="Genomic_DNA"/>
</dbReference>
<evidence type="ECO:0000256" key="1">
    <source>
        <dbReference type="SAM" id="Phobius"/>
    </source>
</evidence>
<dbReference type="Proteomes" id="UP000658278">
    <property type="component" value="Unassembled WGS sequence"/>
</dbReference>